<dbReference type="OrthoDB" id="9768243at2"/>
<accession>A0A1H8EU14</accession>
<evidence type="ECO:0000313" key="5">
    <source>
        <dbReference type="Proteomes" id="UP000199695"/>
    </source>
</evidence>
<sequence length="328" mass="36446">MSIKPVYQILPLSIRELIQSLPRTILGCLEEIRVRQDRPLEVITSEQSWFVSRNCLLSQQPKDSMIPTKDDCIKMLNLISNHSLYAMEEELRRGYVTVKGGHRVGLVGKVVVDRGQVKHLRDITGFNVRIARQVKGVGESLIPYVLRGDQAENVLIVSPPQCGKTTLIRDLARLASTGGEGYRSHKVGIVDERSEIAGCVDGVPQHDVGPRTDVLDGCPKAEGMMMMIRSMSPEILVVDEIGRQEDSDAVHEAIYAGVHLFATAHGQSVEEVCRRPTLAELVKEGVFSRIILLSRRHGPGTVEAVYDRMLRHLEPAREPFGPKVAGHR</sequence>
<keyword evidence="1" id="KW-0547">Nucleotide-binding</keyword>
<keyword evidence="2" id="KW-0067">ATP-binding</keyword>
<dbReference type="EMBL" id="FOCQ01000007">
    <property type="protein sequence ID" value="SEN22983.1"/>
    <property type="molecule type" value="Genomic_DNA"/>
</dbReference>
<gene>
    <name evidence="4" type="ORF">SAMN05444955_107171</name>
</gene>
<dbReference type="SMART" id="SM00382">
    <property type="entry name" value="AAA"/>
    <property type="match status" value="1"/>
</dbReference>
<proteinExistence type="predicted"/>
<evidence type="ECO:0000256" key="1">
    <source>
        <dbReference type="ARBA" id="ARBA00022741"/>
    </source>
</evidence>
<feature type="domain" description="AAA+ ATPase" evidence="3">
    <location>
        <begin position="150"/>
        <end position="297"/>
    </location>
</feature>
<dbReference type="STRING" id="1173111.SAMN05444955_107171"/>
<organism evidence="4 5">
    <name type="scientific">Lihuaxuella thermophila</name>
    <dbReference type="NCBI Taxonomy" id="1173111"/>
    <lineage>
        <taxon>Bacteria</taxon>
        <taxon>Bacillati</taxon>
        <taxon>Bacillota</taxon>
        <taxon>Bacilli</taxon>
        <taxon>Bacillales</taxon>
        <taxon>Thermoactinomycetaceae</taxon>
        <taxon>Lihuaxuella</taxon>
    </lineage>
</organism>
<dbReference type="InterPro" id="IPR014217">
    <property type="entry name" value="Spore_III_AA"/>
</dbReference>
<dbReference type="NCBIfam" id="TIGR02858">
    <property type="entry name" value="spore_III_AA"/>
    <property type="match status" value="1"/>
</dbReference>
<dbReference type="AlphaFoldDB" id="A0A1H8EU14"/>
<reference evidence="4 5" key="1">
    <citation type="submission" date="2016-10" db="EMBL/GenBank/DDBJ databases">
        <authorList>
            <person name="de Groot N.N."/>
        </authorList>
    </citation>
    <scope>NUCLEOTIDE SEQUENCE [LARGE SCALE GENOMIC DNA]</scope>
    <source>
        <strain evidence="4 5">DSM 46701</strain>
    </source>
</reference>
<dbReference type="Pfam" id="PF19568">
    <property type="entry name" value="Spore_III_AA"/>
    <property type="match status" value="1"/>
</dbReference>
<dbReference type="PANTHER" id="PTHR20953:SF3">
    <property type="entry name" value="P-LOOP CONTAINING NUCLEOSIDE TRIPHOSPHATE HYDROLASES SUPERFAMILY PROTEIN"/>
    <property type="match status" value="1"/>
</dbReference>
<dbReference type="SUPFAM" id="SSF52540">
    <property type="entry name" value="P-loop containing nucleoside triphosphate hydrolases"/>
    <property type="match status" value="1"/>
</dbReference>
<evidence type="ECO:0000256" key="2">
    <source>
        <dbReference type="ARBA" id="ARBA00022840"/>
    </source>
</evidence>
<keyword evidence="5" id="KW-1185">Reference proteome</keyword>
<dbReference type="GO" id="GO:0005524">
    <property type="term" value="F:ATP binding"/>
    <property type="evidence" value="ECO:0007669"/>
    <property type="project" value="UniProtKB-KW"/>
</dbReference>
<dbReference type="InterPro" id="IPR027417">
    <property type="entry name" value="P-loop_NTPase"/>
</dbReference>
<dbReference type="InterPro" id="IPR003593">
    <property type="entry name" value="AAA+_ATPase"/>
</dbReference>
<dbReference type="Proteomes" id="UP000199695">
    <property type="component" value="Unassembled WGS sequence"/>
</dbReference>
<dbReference type="PANTHER" id="PTHR20953">
    <property type="entry name" value="KINASE-RELATED"/>
    <property type="match status" value="1"/>
</dbReference>
<name>A0A1H8EU14_9BACL</name>
<dbReference type="Gene3D" id="3.40.50.300">
    <property type="entry name" value="P-loop containing nucleotide triphosphate hydrolases"/>
    <property type="match status" value="1"/>
</dbReference>
<evidence type="ECO:0000259" key="3">
    <source>
        <dbReference type="SMART" id="SM00382"/>
    </source>
</evidence>
<evidence type="ECO:0000313" key="4">
    <source>
        <dbReference type="EMBL" id="SEN22983.1"/>
    </source>
</evidence>
<dbReference type="InterPro" id="IPR045735">
    <property type="entry name" value="Spore_III_AA_AAA+_ATPase"/>
</dbReference>
<protein>
    <submittedName>
        <fullName evidence="4">Stage III sporulation protein AA</fullName>
    </submittedName>
</protein>